<reference evidence="10 11" key="1">
    <citation type="journal article" date="2014" name="PLoS Genet.">
        <title>Analysis of the Phlebiopsis gigantea genome, transcriptome and secretome provides insight into its pioneer colonization strategies of wood.</title>
        <authorList>
            <person name="Hori C."/>
            <person name="Ishida T."/>
            <person name="Igarashi K."/>
            <person name="Samejima M."/>
            <person name="Suzuki H."/>
            <person name="Master E."/>
            <person name="Ferreira P."/>
            <person name="Ruiz-Duenas F.J."/>
            <person name="Held B."/>
            <person name="Canessa P."/>
            <person name="Larrondo L.F."/>
            <person name="Schmoll M."/>
            <person name="Druzhinina I.S."/>
            <person name="Kubicek C.P."/>
            <person name="Gaskell J.A."/>
            <person name="Kersten P."/>
            <person name="St John F."/>
            <person name="Glasner J."/>
            <person name="Sabat G."/>
            <person name="Splinter BonDurant S."/>
            <person name="Syed K."/>
            <person name="Yadav J."/>
            <person name="Mgbeahuruike A.C."/>
            <person name="Kovalchuk A."/>
            <person name="Asiegbu F.O."/>
            <person name="Lackner G."/>
            <person name="Hoffmeister D."/>
            <person name="Rencoret J."/>
            <person name="Gutierrez A."/>
            <person name="Sun H."/>
            <person name="Lindquist E."/>
            <person name="Barry K."/>
            <person name="Riley R."/>
            <person name="Grigoriev I.V."/>
            <person name="Henrissat B."/>
            <person name="Kues U."/>
            <person name="Berka R.M."/>
            <person name="Martinez A.T."/>
            <person name="Covert S.F."/>
            <person name="Blanchette R.A."/>
            <person name="Cullen D."/>
        </authorList>
    </citation>
    <scope>NUCLEOTIDE SEQUENCE [LARGE SCALE GENOMIC DNA]</scope>
    <source>
        <strain evidence="10 11">11061_1 CR5-6</strain>
    </source>
</reference>
<dbReference type="EMBL" id="KN840643">
    <property type="protein sequence ID" value="KIP02937.1"/>
    <property type="molecule type" value="Genomic_DNA"/>
</dbReference>
<dbReference type="PANTHER" id="PTHR43341:SF20">
    <property type="entry name" value="AAT FAMILY AMINO ACID TRANSPORTER"/>
    <property type="match status" value="1"/>
</dbReference>
<keyword evidence="11" id="KW-1185">Reference proteome</keyword>
<proteinExistence type="predicted"/>
<protein>
    <recommendedName>
        <fullName evidence="9">Amino acid permease/ SLC12A domain-containing protein</fullName>
    </recommendedName>
</protein>
<gene>
    <name evidence="10" type="ORF">PHLGIDRAFT_270300</name>
</gene>
<evidence type="ECO:0000313" key="10">
    <source>
        <dbReference type="EMBL" id="KIP02937.1"/>
    </source>
</evidence>
<keyword evidence="2" id="KW-0813">Transport</keyword>
<accession>A0A0C3S169</accession>
<dbReference type="InterPro" id="IPR004841">
    <property type="entry name" value="AA-permease/SLC12A_dom"/>
</dbReference>
<dbReference type="PANTHER" id="PTHR43341">
    <property type="entry name" value="AMINO ACID PERMEASE"/>
    <property type="match status" value="1"/>
</dbReference>
<sequence length="743" mass="81940">MERHTALLTSNQVVPARGLIEVHRLDPLSPRSTTSRRVNFGANVAVNHDSRFLHAQRRRIWEFQKRWESIKTKLPPQLTRRHIDKISIGGVIGTGLFLGSGAALYDGGPIGALLGYAVVGSVIYCLCVSIGEMIAFLPNVGGVVGLADLYVDPALGFSLGWAAWYNWSITLPAELAAAVVVAKWDAWHIELSNAAITGIVFGLAILINCFPSRVYGKFEYIFSLAKISLIVCIIALTLFVVFFGTPHTDWQPLGISNWKYSPFARDYLGITGPWGRLLGFWAVFMQASFSFSGAEVPGIAAGEVIDATRNVPRALRKVWIRITLFYIGGICCAGLLVHQDDNHSDYPLLVNTANQGTTAASPFVVGLRSVGIPWMAHVINAAALLSAWSAASSDVYISSRFLFFLAQSSHAPSIFASLVRFSPEEEAAPDSNSGEGDALLPERDTSAEHKGGRDEPEDRRKAYSPDSSDRYITVPTMHRLTSGSGSSLGEIMRMPSPVHVEASQDQGGDIESGAKAATSWKLVLPLCAVLGSASLGSLAFLSTSTNTDSSSGVRAQEAFNWLVAVVSVASLQSWTAMLFTYIRWHKGAIYTENKHRERIRDAENHMADDPHRQSTIQESNEVINRVRAHRHRGQPYLAYYAWGICVMILLTNGWTVFYHNGWKVADIPNEESGSPPISLFLSSYIPIPLFFLLTFGYKLIYQTEMVRVENMDFSRGGTTTNEQFEKKPVYKDGWRKTLHWLID</sequence>
<feature type="domain" description="Amino acid permease/ SLC12A" evidence="9">
    <location>
        <begin position="85"/>
        <end position="418"/>
    </location>
</feature>
<feature type="transmembrane region" description="Helical" evidence="8">
    <location>
        <begin position="637"/>
        <end position="657"/>
    </location>
</feature>
<feature type="region of interest" description="Disordered" evidence="7">
    <location>
        <begin position="426"/>
        <end position="470"/>
    </location>
</feature>
<evidence type="ECO:0000256" key="5">
    <source>
        <dbReference type="ARBA" id="ARBA00022989"/>
    </source>
</evidence>
<dbReference type="PROSITE" id="PS00218">
    <property type="entry name" value="AMINO_ACID_PERMEASE_1"/>
    <property type="match status" value="1"/>
</dbReference>
<feature type="transmembrane region" description="Helical" evidence="8">
    <location>
        <begin position="86"/>
        <end position="104"/>
    </location>
</feature>
<feature type="compositionally biased region" description="Basic and acidic residues" evidence="7">
    <location>
        <begin position="440"/>
        <end position="469"/>
    </location>
</feature>
<evidence type="ECO:0000259" key="9">
    <source>
        <dbReference type="Pfam" id="PF00324"/>
    </source>
</evidence>
<name>A0A0C3S169_PHLG1</name>
<dbReference type="OrthoDB" id="3900342at2759"/>
<evidence type="ECO:0000256" key="6">
    <source>
        <dbReference type="ARBA" id="ARBA00023136"/>
    </source>
</evidence>
<feature type="transmembrane region" description="Helical" evidence="8">
    <location>
        <begin position="561"/>
        <end position="582"/>
    </location>
</feature>
<comment type="subcellular location">
    <subcellularLocation>
        <location evidence="1">Membrane</location>
        <topology evidence="1">Multi-pass membrane protein</topology>
    </subcellularLocation>
</comment>
<keyword evidence="5 8" id="KW-1133">Transmembrane helix</keyword>
<evidence type="ECO:0000256" key="1">
    <source>
        <dbReference type="ARBA" id="ARBA00004141"/>
    </source>
</evidence>
<feature type="transmembrane region" description="Helical" evidence="8">
    <location>
        <begin position="194"/>
        <end position="214"/>
    </location>
</feature>
<feature type="transmembrane region" description="Helical" evidence="8">
    <location>
        <begin position="110"/>
        <end position="127"/>
    </location>
</feature>
<dbReference type="InterPro" id="IPR004840">
    <property type="entry name" value="Amino_acid_permease_CS"/>
</dbReference>
<dbReference type="AlphaFoldDB" id="A0A0C3S169"/>
<evidence type="ECO:0000256" key="4">
    <source>
        <dbReference type="ARBA" id="ARBA00022970"/>
    </source>
</evidence>
<feature type="transmembrane region" description="Helical" evidence="8">
    <location>
        <begin position="220"/>
        <end position="243"/>
    </location>
</feature>
<dbReference type="InterPro" id="IPR050524">
    <property type="entry name" value="APC_YAT"/>
</dbReference>
<evidence type="ECO:0000256" key="8">
    <source>
        <dbReference type="SAM" id="Phobius"/>
    </source>
</evidence>
<keyword evidence="4" id="KW-0029">Amino-acid transport</keyword>
<feature type="transmembrane region" description="Helical" evidence="8">
    <location>
        <begin position="522"/>
        <end position="541"/>
    </location>
</feature>
<organism evidence="10 11">
    <name type="scientific">Phlebiopsis gigantea (strain 11061_1 CR5-6)</name>
    <name type="common">White-rot fungus</name>
    <name type="synonym">Peniophora gigantea</name>
    <dbReference type="NCBI Taxonomy" id="745531"/>
    <lineage>
        <taxon>Eukaryota</taxon>
        <taxon>Fungi</taxon>
        <taxon>Dikarya</taxon>
        <taxon>Basidiomycota</taxon>
        <taxon>Agaricomycotina</taxon>
        <taxon>Agaricomycetes</taxon>
        <taxon>Polyporales</taxon>
        <taxon>Phanerochaetaceae</taxon>
        <taxon>Phlebiopsis</taxon>
    </lineage>
</organism>
<dbReference type="Pfam" id="PF00324">
    <property type="entry name" value="AA_permease"/>
    <property type="match status" value="1"/>
</dbReference>
<keyword evidence="6 8" id="KW-0472">Membrane</keyword>
<evidence type="ECO:0000313" key="11">
    <source>
        <dbReference type="Proteomes" id="UP000053257"/>
    </source>
</evidence>
<dbReference type="GO" id="GO:0015171">
    <property type="term" value="F:amino acid transmembrane transporter activity"/>
    <property type="evidence" value="ECO:0007669"/>
    <property type="project" value="TreeGrafter"/>
</dbReference>
<dbReference type="Gene3D" id="1.20.1740.10">
    <property type="entry name" value="Amino acid/polyamine transporter I"/>
    <property type="match status" value="1"/>
</dbReference>
<dbReference type="Proteomes" id="UP000053257">
    <property type="component" value="Unassembled WGS sequence"/>
</dbReference>
<feature type="transmembrane region" description="Helical" evidence="8">
    <location>
        <begin position="677"/>
        <end position="697"/>
    </location>
</feature>
<evidence type="ECO:0000256" key="2">
    <source>
        <dbReference type="ARBA" id="ARBA00022448"/>
    </source>
</evidence>
<evidence type="ECO:0000256" key="7">
    <source>
        <dbReference type="SAM" id="MobiDB-lite"/>
    </source>
</evidence>
<feature type="transmembrane region" description="Helical" evidence="8">
    <location>
        <begin position="372"/>
        <end position="391"/>
    </location>
</feature>
<dbReference type="HOGENOM" id="CLU_007946_12_1_1"/>
<evidence type="ECO:0000256" key="3">
    <source>
        <dbReference type="ARBA" id="ARBA00022692"/>
    </source>
</evidence>
<dbReference type="GO" id="GO:0016020">
    <property type="term" value="C:membrane"/>
    <property type="evidence" value="ECO:0007669"/>
    <property type="project" value="UniProtKB-SubCell"/>
</dbReference>
<feature type="transmembrane region" description="Helical" evidence="8">
    <location>
        <begin position="318"/>
        <end position="337"/>
    </location>
</feature>
<keyword evidence="3 8" id="KW-0812">Transmembrane</keyword>
<dbReference type="STRING" id="745531.A0A0C3S169"/>